<evidence type="ECO:0000313" key="2">
    <source>
        <dbReference type="WBParaSite" id="RSKR_0000941900.1"/>
    </source>
</evidence>
<reference evidence="2" key="1">
    <citation type="submission" date="2016-11" db="UniProtKB">
        <authorList>
            <consortium name="WormBaseParasite"/>
        </authorList>
    </citation>
    <scope>IDENTIFICATION</scope>
    <source>
        <strain evidence="2">KR3021</strain>
    </source>
</reference>
<name>A0AC35U960_9BILA</name>
<evidence type="ECO:0000313" key="1">
    <source>
        <dbReference type="Proteomes" id="UP000095286"/>
    </source>
</evidence>
<organism evidence="1 2">
    <name type="scientific">Rhabditophanes sp. KR3021</name>
    <dbReference type="NCBI Taxonomy" id="114890"/>
    <lineage>
        <taxon>Eukaryota</taxon>
        <taxon>Metazoa</taxon>
        <taxon>Ecdysozoa</taxon>
        <taxon>Nematoda</taxon>
        <taxon>Chromadorea</taxon>
        <taxon>Rhabditida</taxon>
        <taxon>Tylenchina</taxon>
        <taxon>Panagrolaimomorpha</taxon>
        <taxon>Strongyloidoidea</taxon>
        <taxon>Alloionematidae</taxon>
        <taxon>Rhabditophanes</taxon>
    </lineage>
</organism>
<protein>
    <submittedName>
        <fullName evidence="2">DUF3144 domain-containing protein</fullName>
    </submittedName>
</protein>
<sequence length="93" mass="10253">MSKITNSDAFDFEKIDMADVIKEEAADFAKETSAAAVAFDMIKEGTFCILTNVFSYGYSMASAVGNQIIDHYNNNGQVVENIVEEEKIVDAEE</sequence>
<dbReference type="Proteomes" id="UP000095286">
    <property type="component" value="Unplaced"/>
</dbReference>
<dbReference type="WBParaSite" id="RSKR_0000941900.1">
    <property type="protein sequence ID" value="RSKR_0000941900.1"/>
    <property type="gene ID" value="RSKR_0000941900"/>
</dbReference>
<accession>A0AC35U960</accession>
<proteinExistence type="predicted"/>